<protein>
    <recommendedName>
        <fullName evidence="3 6">peptidylprolyl isomerase</fullName>
        <ecNumber evidence="3 6">5.2.1.8</ecNumber>
    </recommendedName>
</protein>
<dbReference type="PROSITE" id="PS50059">
    <property type="entry name" value="FKBP_PPIASE"/>
    <property type="match status" value="1"/>
</dbReference>
<evidence type="ECO:0000256" key="1">
    <source>
        <dbReference type="ARBA" id="ARBA00000971"/>
    </source>
</evidence>
<dbReference type="RefSeq" id="WP_091095385.1">
    <property type="nucleotide sequence ID" value="NZ_FNXE01000002.1"/>
</dbReference>
<dbReference type="InterPro" id="IPR002130">
    <property type="entry name" value="Cyclophilin-type_PPIase_dom"/>
</dbReference>
<evidence type="ECO:0000259" key="9">
    <source>
        <dbReference type="PROSITE" id="PS50072"/>
    </source>
</evidence>
<sequence>MKKLLFLFALISVQVFAQKNNLTDGLYANFVTQKGSITTQLYYNETPLTVANFVALAEGNHPQVKAEYKGKPYYNGLKFHRVIADFMIQGGDPKGDGSGEPGYLFPDEIVPTLKHDGPGVLSMANRGPNTNGSQFFITHVATPHLDGGYTIFGKVVSGQDVVDAIQQNDVIEKVEIIRVGKEAKKFDAPKTFAATMEKIKKEEELKKQQAAALKTETKKMFDTYEAQATALPSGVKVYVAEKGAGIKPTEGENVSFDYAGYLADGKLFDTGIETLAEKHGILNPQRKNANAYQPLNYTFGEKGNFIQGMTEGLLQLNKGDKAYIFIPYQLGYGERAMGPIPANSNLVFYVDVKP</sequence>
<dbReference type="InterPro" id="IPR044666">
    <property type="entry name" value="Cyclophilin_A-like"/>
</dbReference>
<dbReference type="PANTHER" id="PTHR45625:SF4">
    <property type="entry name" value="PEPTIDYLPROLYL ISOMERASE DOMAIN AND WD REPEAT-CONTAINING PROTEIN 1"/>
    <property type="match status" value="1"/>
</dbReference>
<dbReference type="GO" id="GO:0006457">
    <property type="term" value="P:protein folding"/>
    <property type="evidence" value="ECO:0007669"/>
    <property type="project" value="InterPro"/>
</dbReference>
<comment type="similarity">
    <text evidence="2">Belongs to the cyclophilin-type PPIase family.</text>
</comment>
<dbReference type="SUPFAM" id="SSF54534">
    <property type="entry name" value="FKBP-like"/>
    <property type="match status" value="1"/>
</dbReference>
<comment type="catalytic activity">
    <reaction evidence="1 6">
        <text>[protein]-peptidylproline (omega=180) = [protein]-peptidylproline (omega=0)</text>
        <dbReference type="Rhea" id="RHEA:16237"/>
        <dbReference type="Rhea" id="RHEA-COMP:10747"/>
        <dbReference type="Rhea" id="RHEA-COMP:10748"/>
        <dbReference type="ChEBI" id="CHEBI:83833"/>
        <dbReference type="ChEBI" id="CHEBI:83834"/>
        <dbReference type="EC" id="5.2.1.8"/>
    </reaction>
</comment>
<dbReference type="AlphaFoldDB" id="A0A1H6JBD4"/>
<evidence type="ECO:0000256" key="2">
    <source>
        <dbReference type="ARBA" id="ARBA00007365"/>
    </source>
</evidence>
<feature type="domain" description="PPIase cyclophilin-type" evidence="9">
    <location>
        <begin position="35"/>
        <end position="189"/>
    </location>
</feature>
<gene>
    <name evidence="10" type="ORF">SAMN02927937_00182</name>
</gene>
<dbReference type="OrthoDB" id="9807797at2"/>
<dbReference type="CDD" id="cd00317">
    <property type="entry name" value="cyclophilin"/>
    <property type="match status" value="1"/>
</dbReference>
<dbReference type="Gene3D" id="2.40.100.10">
    <property type="entry name" value="Cyclophilin-like"/>
    <property type="match status" value="1"/>
</dbReference>
<name>A0A1H6JBD4_9FLAO</name>
<evidence type="ECO:0000313" key="10">
    <source>
        <dbReference type="EMBL" id="SEH56128.1"/>
    </source>
</evidence>
<dbReference type="EC" id="5.2.1.8" evidence="3 6"/>
<evidence type="ECO:0000256" key="7">
    <source>
        <dbReference type="SAM" id="SignalP"/>
    </source>
</evidence>
<feature type="signal peptide" evidence="7">
    <location>
        <begin position="1"/>
        <end position="17"/>
    </location>
</feature>
<dbReference type="PROSITE" id="PS50072">
    <property type="entry name" value="CSA_PPIASE_2"/>
    <property type="match status" value="1"/>
</dbReference>
<dbReference type="Pfam" id="PF00254">
    <property type="entry name" value="FKBP_C"/>
    <property type="match status" value="1"/>
</dbReference>
<keyword evidence="7" id="KW-0732">Signal</keyword>
<dbReference type="STRING" id="1159016.SAMN02927937_00182"/>
<dbReference type="Pfam" id="PF00160">
    <property type="entry name" value="Pro_isomerase"/>
    <property type="match status" value="1"/>
</dbReference>
<keyword evidence="5 6" id="KW-0413">Isomerase</keyword>
<evidence type="ECO:0000259" key="8">
    <source>
        <dbReference type="PROSITE" id="PS50059"/>
    </source>
</evidence>
<dbReference type="SUPFAM" id="SSF50891">
    <property type="entry name" value="Cyclophilin-like"/>
    <property type="match status" value="1"/>
</dbReference>
<reference evidence="10 11" key="1">
    <citation type="submission" date="2016-10" db="EMBL/GenBank/DDBJ databases">
        <authorList>
            <person name="de Groot N.N."/>
        </authorList>
    </citation>
    <scope>NUCLEOTIDE SEQUENCE [LARGE SCALE GENOMIC DNA]</scope>
    <source>
        <strain evidence="10 11">CGMCC 1.10825</strain>
    </source>
</reference>
<feature type="domain" description="PPIase FKBP-type" evidence="8">
    <location>
        <begin position="251"/>
        <end position="354"/>
    </location>
</feature>
<evidence type="ECO:0000256" key="3">
    <source>
        <dbReference type="ARBA" id="ARBA00013194"/>
    </source>
</evidence>
<dbReference type="InterPro" id="IPR001179">
    <property type="entry name" value="PPIase_FKBP_dom"/>
</dbReference>
<dbReference type="PRINTS" id="PR00153">
    <property type="entry name" value="CSAPPISMRASE"/>
</dbReference>
<dbReference type="InterPro" id="IPR020892">
    <property type="entry name" value="Cyclophilin-type_PPIase_CS"/>
</dbReference>
<dbReference type="PROSITE" id="PS00170">
    <property type="entry name" value="CSA_PPIASE_1"/>
    <property type="match status" value="1"/>
</dbReference>
<evidence type="ECO:0000256" key="5">
    <source>
        <dbReference type="ARBA" id="ARBA00023235"/>
    </source>
</evidence>
<dbReference type="EMBL" id="FNXE01000002">
    <property type="protein sequence ID" value="SEH56128.1"/>
    <property type="molecule type" value="Genomic_DNA"/>
</dbReference>
<accession>A0A1H6JBD4</accession>
<keyword evidence="11" id="KW-1185">Reference proteome</keyword>
<dbReference type="GO" id="GO:0003755">
    <property type="term" value="F:peptidyl-prolyl cis-trans isomerase activity"/>
    <property type="evidence" value="ECO:0007669"/>
    <property type="project" value="UniProtKB-KW"/>
</dbReference>
<dbReference type="Proteomes" id="UP000199634">
    <property type="component" value="Unassembled WGS sequence"/>
</dbReference>
<dbReference type="Gene3D" id="3.10.50.40">
    <property type="match status" value="1"/>
</dbReference>
<evidence type="ECO:0000256" key="4">
    <source>
        <dbReference type="ARBA" id="ARBA00023110"/>
    </source>
</evidence>
<evidence type="ECO:0000313" key="11">
    <source>
        <dbReference type="Proteomes" id="UP000199634"/>
    </source>
</evidence>
<keyword evidence="4 6" id="KW-0697">Rotamase</keyword>
<evidence type="ECO:0000256" key="6">
    <source>
        <dbReference type="PROSITE-ProRule" id="PRU00277"/>
    </source>
</evidence>
<dbReference type="InterPro" id="IPR046357">
    <property type="entry name" value="PPIase_dom_sf"/>
</dbReference>
<feature type="chain" id="PRO_5011668399" description="peptidylprolyl isomerase" evidence="7">
    <location>
        <begin position="18"/>
        <end position="354"/>
    </location>
</feature>
<dbReference type="InterPro" id="IPR029000">
    <property type="entry name" value="Cyclophilin-like_dom_sf"/>
</dbReference>
<proteinExistence type="inferred from homology"/>
<organism evidence="10 11">
    <name type="scientific">Paenimyroides marinum</name>
    <dbReference type="NCBI Taxonomy" id="1159016"/>
    <lineage>
        <taxon>Bacteria</taxon>
        <taxon>Pseudomonadati</taxon>
        <taxon>Bacteroidota</taxon>
        <taxon>Flavobacteriia</taxon>
        <taxon>Flavobacteriales</taxon>
        <taxon>Flavobacteriaceae</taxon>
        <taxon>Paenimyroides</taxon>
    </lineage>
</organism>
<dbReference type="PANTHER" id="PTHR45625">
    <property type="entry name" value="PEPTIDYL-PROLYL CIS-TRANS ISOMERASE-RELATED"/>
    <property type="match status" value="1"/>
</dbReference>